<dbReference type="InterPro" id="IPR011009">
    <property type="entry name" value="Kinase-like_dom_sf"/>
</dbReference>
<keyword evidence="5 12" id="KW-0808">Transferase</keyword>
<gene>
    <name evidence="15" type="primary">LOC104758601</name>
</gene>
<dbReference type="Pfam" id="PF07714">
    <property type="entry name" value="PK_Tyr_Ser-Thr"/>
    <property type="match status" value="1"/>
</dbReference>
<keyword evidence="11 12" id="KW-0449">Lipoprotein</keyword>
<feature type="domain" description="Protein kinase" evidence="13">
    <location>
        <begin position="62"/>
        <end position="316"/>
    </location>
</feature>
<evidence type="ECO:0000313" key="14">
    <source>
        <dbReference type="Proteomes" id="UP000694864"/>
    </source>
</evidence>
<proteinExistence type="inferred from homology"/>
<evidence type="ECO:0000256" key="11">
    <source>
        <dbReference type="ARBA" id="ARBA00023288"/>
    </source>
</evidence>
<evidence type="ECO:0000313" key="15">
    <source>
        <dbReference type="RefSeq" id="XP_019098074.1"/>
    </source>
</evidence>
<evidence type="ECO:0000256" key="5">
    <source>
        <dbReference type="ARBA" id="ARBA00022679"/>
    </source>
</evidence>
<comment type="subcellular location">
    <subcellularLocation>
        <location evidence="1 12">Cell membrane</location>
        <topology evidence="1 12">Lipid-anchor</topology>
    </subcellularLocation>
</comment>
<evidence type="ECO:0000256" key="8">
    <source>
        <dbReference type="ARBA" id="ARBA00022777"/>
    </source>
</evidence>
<evidence type="ECO:0000256" key="10">
    <source>
        <dbReference type="ARBA" id="ARBA00023136"/>
    </source>
</evidence>
<organism evidence="14 15">
    <name type="scientific">Camelina sativa</name>
    <name type="common">False flax</name>
    <name type="synonym">Myagrum sativum</name>
    <dbReference type="NCBI Taxonomy" id="90675"/>
    <lineage>
        <taxon>Eukaryota</taxon>
        <taxon>Viridiplantae</taxon>
        <taxon>Streptophyta</taxon>
        <taxon>Embryophyta</taxon>
        <taxon>Tracheophyta</taxon>
        <taxon>Spermatophyta</taxon>
        <taxon>Magnoliopsida</taxon>
        <taxon>eudicotyledons</taxon>
        <taxon>Gunneridae</taxon>
        <taxon>Pentapetalae</taxon>
        <taxon>rosids</taxon>
        <taxon>malvids</taxon>
        <taxon>Brassicales</taxon>
        <taxon>Brassicaceae</taxon>
        <taxon>Camelineae</taxon>
        <taxon>Camelina</taxon>
    </lineage>
</organism>
<dbReference type="InterPro" id="IPR058209">
    <property type="entry name" value="TPR_BSK1_C"/>
</dbReference>
<evidence type="ECO:0000256" key="12">
    <source>
        <dbReference type="RuleBase" id="RU369005"/>
    </source>
</evidence>
<keyword evidence="9 12" id="KW-0067">ATP-binding</keyword>
<sequence length="481" mass="54123">MGLGGQSSMIFTCCWNSSHKTAALEAPYVENEEIDTEVTDVPSFREYTLEELKIATSSFALENVVSEHGETAPNVVYQGKLVTHKKIAIKRFSGTSWPDPRQFLEEALSVGQLRSKRMANLLGYCCEGGERLLVAEFMPNETLVKHLFHWETQPMKWTMRLRVVLYISEALEYCSNKRHTLYHDFNAYRVLFDVECNPRLSTFGLMKNRRDGKSYTTNLAFTPPEYLRTGRITAESVIYSFGTLLLDLLTGKHIPPSHALDLIRDGDLQTLTDSCLEGQISDSDGMELVRLASRCLQHETRERPNIKSLVAALKSLQKDTEVPSYVLMGMPQSGTFALPLSPFAEACSRQDLTAMLEFLDKIGYKDDEDMQEAINSKKKGDIAFRRKDFSEAIEFYTQFLDLGMSSATVFVRRSLSYLMSNMAKEALDDAMKAQGISPVWYVALYLQSVALAVLGMEKESQIALTEGSNLEAKKISASTQN</sequence>
<evidence type="ECO:0000259" key="13">
    <source>
        <dbReference type="PROSITE" id="PS50011"/>
    </source>
</evidence>
<dbReference type="SUPFAM" id="SSF56112">
    <property type="entry name" value="Protein kinase-like (PK-like)"/>
    <property type="match status" value="1"/>
</dbReference>
<keyword evidence="12" id="KW-1070">Brassinosteroid signaling pathway</keyword>
<comment type="similarity">
    <text evidence="2 12">Belongs to the protein kinase superfamily. Ser/Thr protein kinase family.</text>
</comment>
<dbReference type="SUPFAM" id="SSF48452">
    <property type="entry name" value="TPR-like"/>
    <property type="match status" value="1"/>
</dbReference>
<dbReference type="GO" id="GO:0016301">
    <property type="term" value="F:kinase activity"/>
    <property type="evidence" value="ECO:0007669"/>
    <property type="project" value="UniProtKB-KW"/>
</dbReference>
<evidence type="ECO:0000256" key="9">
    <source>
        <dbReference type="ARBA" id="ARBA00022840"/>
    </source>
</evidence>
<dbReference type="InterPro" id="IPR045845">
    <property type="entry name" value="BSK"/>
</dbReference>
<keyword evidence="10 12" id="KW-0472">Membrane</keyword>
<evidence type="ECO:0000256" key="4">
    <source>
        <dbReference type="ARBA" id="ARBA00022527"/>
    </source>
</evidence>
<dbReference type="PANTHER" id="PTHR45863">
    <property type="entry name" value="SERINE/THREONINE-PROTEIN KINASE BSK5"/>
    <property type="match status" value="1"/>
</dbReference>
<comment type="subunit">
    <text evidence="12">Interacts with BRI1.</text>
</comment>
<evidence type="ECO:0000256" key="3">
    <source>
        <dbReference type="ARBA" id="ARBA00022475"/>
    </source>
</evidence>
<dbReference type="Gene3D" id="1.25.40.10">
    <property type="entry name" value="Tetratricopeptide repeat domain"/>
    <property type="match status" value="1"/>
</dbReference>
<accession>A0ABM1RGD6</accession>
<dbReference type="EC" id="2.7.11.1" evidence="12"/>
<comment type="function">
    <text evidence="12">Serine/threonine kinase that acts as positive regulator of brassinosteroid (BR) signaling downstream of the receptor kinase BRI1.</text>
</comment>
<dbReference type="Gene3D" id="3.30.200.20">
    <property type="entry name" value="Phosphorylase Kinase, domain 1"/>
    <property type="match status" value="1"/>
</dbReference>
<evidence type="ECO:0000256" key="6">
    <source>
        <dbReference type="ARBA" id="ARBA00022707"/>
    </source>
</evidence>
<comment type="catalytic activity">
    <reaction evidence="12">
        <text>L-seryl-[protein] + ATP = O-phospho-L-seryl-[protein] + ADP + H(+)</text>
        <dbReference type="Rhea" id="RHEA:17989"/>
        <dbReference type="Rhea" id="RHEA-COMP:9863"/>
        <dbReference type="Rhea" id="RHEA-COMP:11604"/>
        <dbReference type="ChEBI" id="CHEBI:15378"/>
        <dbReference type="ChEBI" id="CHEBI:29999"/>
        <dbReference type="ChEBI" id="CHEBI:30616"/>
        <dbReference type="ChEBI" id="CHEBI:83421"/>
        <dbReference type="ChEBI" id="CHEBI:456216"/>
        <dbReference type="EC" id="2.7.11.1"/>
    </reaction>
</comment>
<dbReference type="InterPro" id="IPR011990">
    <property type="entry name" value="TPR-like_helical_dom_sf"/>
</dbReference>
<dbReference type="PANTHER" id="PTHR45863:SF13">
    <property type="entry name" value="SERINE_THREONINE-PROTEIN KINASE BSK4"/>
    <property type="match status" value="1"/>
</dbReference>
<dbReference type="InterPro" id="IPR000719">
    <property type="entry name" value="Prot_kinase_dom"/>
</dbReference>
<dbReference type="PROSITE" id="PS50011">
    <property type="entry name" value="PROTEIN_KINASE_DOM"/>
    <property type="match status" value="1"/>
</dbReference>
<keyword evidence="4 12" id="KW-0723">Serine/threonine-protein kinase</keyword>
<dbReference type="GeneID" id="104758601"/>
<keyword evidence="3 12" id="KW-1003">Cell membrane</keyword>
<keyword evidence="6 12" id="KW-0519">Myristate</keyword>
<protein>
    <recommendedName>
        <fullName evidence="12">Serine/threonine-protein kinase BSK</fullName>
        <ecNumber evidence="12">2.7.11.1</ecNumber>
    </recommendedName>
    <alternativeName>
        <fullName evidence="12">Brassinosteroid-signaling kinase</fullName>
    </alternativeName>
</protein>
<name>A0ABM1RGD6_CAMSA</name>
<evidence type="ECO:0000256" key="7">
    <source>
        <dbReference type="ARBA" id="ARBA00022741"/>
    </source>
</evidence>
<dbReference type="RefSeq" id="XP_019098074.1">
    <property type="nucleotide sequence ID" value="XM_019242529.1"/>
</dbReference>
<keyword evidence="8 12" id="KW-0418">Kinase</keyword>
<dbReference type="InterPro" id="IPR001245">
    <property type="entry name" value="Ser-Thr/Tyr_kinase_cat_dom"/>
</dbReference>
<reference evidence="15" key="2">
    <citation type="submission" date="2025-08" db="UniProtKB">
        <authorList>
            <consortium name="RefSeq"/>
        </authorList>
    </citation>
    <scope>IDENTIFICATION</scope>
    <source>
        <tissue evidence="15">Leaf</tissue>
    </source>
</reference>
<evidence type="ECO:0000256" key="2">
    <source>
        <dbReference type="ARBA" id="ARBA00008684"/>
    </source>
</evidence>
<reference evidence="14" key="1">
    <citation type="journal article" date="2014" name="Nat. Commun.">
        <title>The emerging biofuel crop Camelina sativa retains a highly undifferentiated hexaploid genome structure.</title>
        <authorList>
            <person name="Kagale S."/>
            <person name="Koh C."/>
            <person name="Nixon J."/>
            <person name="Bollina V."/>
            <person name="Clarke W.E."/>
            <person name="Tuteja R."/>
            <person name="Spillane C."/>
            <person name="Robinson S.J."/>
            <person name="Links M.G."/>
            <person name="Clarke C."/>
            <person name="Higgins E.E."/>
            <person name="Huebert T."/>
            <person name="Sharpe A.G."/>
            <person name="Parkin I.A."/>
        </authorList>
    </citation>
    <scope>NUCLEOTIDE SEQUENCE [LARGE SCALE GENOMIC DNA]</scope>
    <source>
        <strain evidence="14">cv. DH55</strain>
    </source>
</reference>
<keyword evidence="14" id="KW-1185">Reference proteome</keyword>
<dbReference type="Gene3D" id="1.10.510.10">
    <property type="entry name" value="Transferase(Phosphotransferase) domain 1"/>
    <property type="match status" value="1"/>
</dbReference>
<keyword evidence="7 12" id="KW-0547">Nucleotide-binding</keyword>
<comment type="catalytic activity">
    <reaction evidence="12">
        <text>L-threonyl-[protein] + ATP = O-phospho-L-threonyl-[protein] + ADP + H(+)</text>
        <dbReference type="Rhea" id="RHEA:46608"/>
        <dbReference type="Rhea" id="RHEA-COMP:11060"/>
        <dbReference type="Rhea" id="RHEA-COMP:11605"/>
        <dbReference type="ChEBI" id="CHEBI:15378"/>
        <dbReference type="ChEBI" id="CHEBI:30013"/>
        <dbReference type="ChEBI" id="CHEBI:30616"/>
        <dbReference type="ChEBI" id="CHEBI:61977"/>
        <dbReference type="ChEBI" id="CHEBI:456216"/>
        <dbReference type="EC" id="2.7.11.1"/>
    </reaction>
</comment>
<dbReference type="Proteomes" id="UP000694864">
    <property type="component" value="Chromosome 3"/>
</dbReference>
<dbReference type="Pfam" id="PF25575">
    <property type="entry name" value="TPR_BSK1_C"/>
    <property type="match status" value="1"/>
</dbReference>
<evidence type="ECO:0000256" key="1">
    <source>
        <dbReference type="ARBA" id="ARBA00004193"/>
    </source>
</evidence>